<dbReference type="CDD" id="cd00191">
    <property type="entry name" value="TY"/>
    <property type="match status" value="1"/>
</dbReference>
<dbReference type="PRINTS" id="PR01981">
    <property type="entry name" value="IGFBPFAMILY5"/>
</dbReference>
<feature type="disulfide bond" evidence="8">
    <location>
        <begin position="240"/>
        <end position="260"/>
    </location>
</feature>
<evidence type="ECO:0000256" key="1">
    <source>
        <dbReference type="ARBA" id="ARBA00004613"/>
    </source>
</evidence>
<dbReference type="Proteomes" id="UP000606274">
    <property type="component" value="Unassembled WGS sequence"/>
</dbReference>
<dbReference type="PROSITE" id="PS51162">
    <property type="entry name" value="THYROGLOBULIN_1_2"/>
    <property type="match status" value="1"/>
</dbReference>
<dbReference type="GO" id="GO:0043567">
    <property type="term" value="P:regulation of insulin-like growth factor receptor signaling pathway"/>
    <property type="evidence" value="ECO:0007669"/>
    <property type="project" value="TreeGrafter"/>
</dbReference>
<keyword evidence="6 8" id="KW-1015">Disulfide bond</keyword>
<sequence>MLLNFLLLTVPLLSAVSRCSGSYVPCEPCDQKTLSMCPPEPKGCQLVKEPGCGCCLTCALAENQPCGVYTSTCAHGLRCLPRDGEEKPLHALLHGRGLCTNEKGYKALHPPVDRESKEHDETIKTDTTEEQLPQGKTPIFPPKTDMINSKKQAAMRKDKKKQQEKLRSVGSSDFSSVSIDKHETEFGPCRRKLDGIVKGLKDTSRIVALSLYLPNCDRKGFFKRKQCKPSRGRKRGICWCVDKYGVQMPGTDYSGGNIQCKDLESGNNNE</sequence>
<feature type="region of interest" description="Disordered" evidence="9">
    <location>
        <begin position="109"/>
        <end position="173"/>
    </location>
</feature>
<comment type="caution">
    <text evidence="8">Lacks conserved residue(s) required for the propagation of feature annotation.</text>
</comment>
<feature type="domain" description="Thyroglobulin type-1" evidence="11">
    <location>
        <begin position="186"/>
        <end position="260"/>
    </location>
</feature>
<dbReference type="OrthoDB" id="6068400at2759"/>
<feature type="compositionally biased region" description="Basic and acidic residues" evidence="9">
    <location>
        <begin position="111"/>
        <end position="127"/>
    </location>
</feature>
<keyword evidence="14" id="KW-1185">Reference proteome</keyword>
<dbReference type="SMART" id="SM00121">
    <property type="entry name" value="IB"/>
    <property type="match status" value="1"/>
</dbReference>
<dbReference type="PRINTS" id="PR01976">
    <property type="entry name" value="IGFBPFAMILY"/>
</dbReference>
<keyword evidence="3" id="KW-0964">Secreted</keyword>
<feature type="domain" description="IGFBP N-terminal" evidence="12">
    <location>
        <begin position="22"/>
        <end position="102"/>
    </location>
</feature>
<dbReference type="AlphaFoldDB" id="A0A8T0BRJ2"/>
<evidence type="ECO:0000313" key="13">
    <source>
        <dbReference type="EMBL" id="KAF7709729.1"/>
    </source>
</evidence>
<dbReference type="InterPro" id="IPR000867">
    <property type="entry name" value="IGFBP-like"/>
</dbReference>
<dbReference type="InterPro" id="IPR017891">
    <property type="entry name" value="Insulin_GF-bd_Cys-rich_CS"/>
</dbReference>
<evidence type="ECO:0000313" key="14">
    <source>
        <dbReference type="Proteomes" id="UP000606274"/>
    </source>
</evidence>
<proteinExistence type="predicted"/>
<dbReference type="PANTHER" id="PTHR11551:SF4">
    <property type="entry name" value="INSULIN-LIKE GROWTH FACTOR-BINDING PROTEIN 5"/>
    <property type="match status" value="1"/>
</dbReference>
<evidence type="ECO:0000256" key="9">
    <source>
        <dbReference type="SAM" id="MobiDB-lite"/>
    </source>
</evidence>
<evidence type="ECO:0000259" key="11">
    <source>
        <dbReference type="PROSITE" id="PS51162"/>
    </source>
</evidence>
<evidence type="ECO:0000256" key="3">
    <source>
        <dbReference type="ARBA" id="ARBA00022525"/>
    </source>
</evidence>
<dbReference type="InterPro" id="IPR000716">
    <property type="entry name" value="Thyroglobulin_1"/>
</dbReference>
<dbReference type="Pfam" id="PF00086">
    <property type="entry name" value="Thyroglobulin_1"/>
    <property type="match status" value="1"/>
</dbReference>
<evidence type="ECO:0000256" key="8">
    <source>
        <dbReference type="PROSITE-ProRule" id="PRU00500"/>
    </source>
</evidence>
<protein>
    <recommendedName>
        <fullName evidence="2">Insulin-like growth factor-binding protein 5</fullName>
    </recommendedName>
</protein>
<keyword evidence="5 10" id="KW-0732">Signal</keyword>
<dbReference type="InterPro" id="IPR009030">
    <property type="entry name" value="Growth_fac_rcpt_cys_sf"/>
</dbReference>
<dbReference type="GO" id="GO:0005615">
    <property type="term" value="C:extracellular space"/>
    <property type="evidence" value="ECO:0007669"/>
    <property type="project" value="TreeGrafter"/>
</dbReference>
<evidence type="ECO:0000256" key="6">
    <source>
        <dbReference type="ARBA" id="ARBA00023157"/>
    </source>
</evidence>
<dbReference type="PROSITE" id="PS51323">
    <property type="entry name" value="IGFBP_N_2"/>
    <property type="match status" value="1"/>
</dbReference>
<dbReference type="InterPro" id="IPR022321">
    <property type="entry name" value="IGFBP_1-6_chordata"/>
</dbReference>
<dbReference type="SUPFAM" id="SSF57184">
    <property type="entry name" value="Growth factor receptor domain"/>
    <property type="match status" value="1"/>
</dbReference>
<dbReference type="PROSITE" id="PS00484">
    <property type="entry name" value="THYROGLOBULIN_1_1"/>
    <property type="match status" value="1"/>
</dbReference>
<feature type="chain" id="PRO_5035946492" description="Insulin-like growth factor-binding protein 5" evidence="10">
    <location>
        <begin position="22"/>
        <end position="270"/>
    </location>
</feature>
<dbReference type="PANTHER" id="PTHR11551">
    <property type="entry name" value="INSULIN-LIKE GROWTH FACTOR BINDING PROTEIN"/>
    <property type="match status" value="1"/>
</dbReference>
<dbReference type="InterPro" id="IPR012213">
    <property type="entry name" value="IGFBP-5"/>
</dbReference>
<keyword evidence="7" id="KW-0340">Growth factor binding</keyword>
<dbReference type="FunFam" id="4.10.800.10:FF:000009">
    <property type="entry name" value="Insulin-like growth factor binding protein 5"/>
    <property type="match status" value="1"/>
</dbReference>
<dbReference type="GO" id="GO:0031995">
    <property type="term" value="F:insulin-like growth factor II binding"/>
    <property type="evidence" value="ECO:0007669"/>
    <property type="project" value="TreeGrafter"/>
</dbReference>
<evidence type="ECO:0000256" key="10">
    <source>
        <dbReference type="SAM" id="SignalP"/>
    </source>
</evidence>
<dbReference type="SMART" id="SM00211">
    <property type="entry name" value="TY"/>
    <property type="match status" value="1"/>
</dbReference>
<organism evidence="13 14">
    <name type="scientific">Silurus meridionalis</name>
    <name type="common">Southern catfish</name>
    <name type="synonym">Silurus soldatovi meridionalis</name>
    <dbReference type="NCBI Taxonomy" id="175797"/>
    <lineage>
        <taxon>Eukaryota</taxon>
        <taxon>Metazoa</taxon>
        <taxon>Chordata</taxon>
        <taxon>Craniata</taxon>
        <taxon>Vertebrata</taxon>
        <taxon>Euteleostomi</taxon>
        <taxon>Actinopterygii</taxon>
        <taxon>Neopterygii</taxon>
        <taxon>Teleostei</taxon>
        <taxon>Ostariophysi</taxon>
        <taxon>Siluriformes</taxon>
        <taxon>Siluridae</taxon>
        <taxon>Silurus</taxon>
    </lineage>
</organism>
<evidence type="ECO:0000259" key="12">
    <source>
        <dbReference type="PROSITE" id="PS51323"/>
    </source>
</evidence>
<reference evidence="13" key="1">
    <citation type="submission" date="2020-08" db="EMBL/GenBank/DDBJ databases">
        <title>Chromosome-level assembly of Southern catfish (Silurus meridionalis) provides insights into visual adaptation to the nocturnal and benthic lifestyles.</title>
        <authorList>
            <person name="Zhang Y."/>
            <person name="Wang D."/>
            <person name="Peng Z."/>
        </authorList>
    </citation>
    <scope>NUCLEOTIDE SEQUENCE</scope>
    <source>
        <strain evidence="13">SWU-2019-XX</strain>
        <tissue evidence="13">Muscle</tissue>
    </source>
</reference>
<feature type="signal peptide" evidence="10">
    <location>
        <begin position="1"/>
        <end position="21"/>
    </location>
</feature>
<dbReference type="PROSITE" id="PS00222">
    <property type="entry name" value="IGFBP_N_1"/>
    <property type="match status" value="1"/>
</dbReference>
<dbReference type="GO" id="GO:0031994">
    <property type="term" value="F:insulin-like growth factor I binding"/>
    <property type="evidence" value="ECO:0007669"/>
    <property type="project" value="TreeGrafter"/>
</dbReference>
<dbReference type="FunFam" id="4.10.40.20:FF:000001">
    <property type="entry name" value="Insulin-like growth factor binding protein 5"/>
    <property type="match status" value="1"/>
</dbReference>
<dbReference type="Pfam" id="PF00219">
    <property type="entry name" value="IGFBP"/>
    <property type="match status" value="1"/>
</dbReference>
<evidence type="ECO:0000256" key="7">
    <source>
        <dbReference type="ARBA" id="ARBA00023183"/>
    </source>
</evidence>
<gene>
    <name evidence="13" type="ORF">HF521_016579</name>
</gene>
<keyword evidence="4" id="KW-0341">Growth regulation</keyword>
<accession>A0A8T0BRJ2</accession>
<dbReference type="EMBL" id="JABFDY010000003">
    <property type="protein sequence ID" value="KAF7709729.1"/>
    <property type="molecule type" value="Genomic_DNA"/>
</dbReference>
<name>A0A8T0BRJ2_SILME</name>
<evidence type="ECO:0000256" key="2">
    <source>
        <dbReference type="ARBA" id="ARBA00013665"/>
    </source>
</evidence>
<dbReference type="InterPro" id="IPR036857">
    <property type="entry name" value="Thyroglobulin_1_sf"/>
</dbReference>
<comment type="caution">
    <text evidence="13">The sequence shown here is derived from an EMBL/GenBank/DDBJ whole genome shotgun (WGS) entry which is preliminary data.</text>
</comment>
<comment type="subcellular location">
    <subcellularLocation>
        <location evidence="1">Secreted</location>
    </subcellularLocation>
</comment>
<evidence type="ECO:0000256" key="5">
    <source>
        <dbReference type="ARBA" id="ARBA00022729"/>
    </source>
</evidence>
<dbReference type="SUPFAM" id="SSF57610">
    <property type="entry name" value="Thyroglobulin type-1 domain"/>
    <property type="match status" value="1"/>
</dbReference>
<dbReference type="Gene3D" id="4.10.800.10">
    <property type="entry name" value="Thyroglobulin type-1"/>
    <property type="match status" value="1"/>
</dbReference>
<dbReference type="GO" id="GO:0001968">
    <property type="term" value="F:fibronectin binding"/>
    <property type="evidence" value="ECO:0007669"/>
    <property type="project" value="TreeGrafter"/>
</dbReference>
<evidence type="ECO:0000256" key="4">
    <source>
        <dbReference type="ARBA" id="ARBA00022604"/>
    </source>
</evidence>
<dbReference type="Gene3D" id="4.10.40.20">
    <property type="match status" value="1"/>
</dbReference>